<proteinExistence type="predicted"/>
<dbReference type="Proteomes" id="UP001321542">
    <property type="component" value="Chromosome"/>
</dbReference>
<sequence>MVAFRGRPSHVAGAALVLALATACGPADDEDLPPVTRNQVIGHWKGDCAGTGATLDLAADGTVSATKFLVHTDGIENEPRRVDGTGEWYLFEGVEGVTPQTLDLKLGNRIQSLDYVPDGSELRLRLIVDPDAGLDCNFEKAGRRPAQPTS</sequence>
<evidence type="ECO:0000313" key="2">
    <source>
        <dbReference type="EMBL" id="BBC34350.1"/>
    </source>
</evidence>
<feature type="signal peptide" evidence="1">
    <location>
        <begin position="1"/>
        <end position="29"/>
    </location>
</feature>
<gene>
    <name evidence="2" type="ORF">SGFS_056440</name>
</gene>
<name>A0ABN5VM47_9ACTN</name>
<dbReference type="PROSITE" id="PS51257">
    <property type="entry name" value="PROKAR_LIPOPROTEIN"/>
    <property type="match status" value="1"/>
</dbReference>
<keyword evidence="3" id="KW-1185">Reference proteome</keyword>
<feature type="chain" id="PRO_5047159485" description="Lipoprotein" evidence="1">
    <location>
        <begin position="30"/>
        <end position="150"/>
    </location>
</feature>
<protein>
    <recommendedName>
        <fullName evidence="4">Lipoprotein</fullName>
    </recommendedName>
</protein>
<organism evidence="2 3">
    <name type="scientific">Streptomyces graminofaciens</name>
    <dbReference type="NCBI Taxonomy" id="68212"/>
    <lineage>
        <taxon>Bacteria</taxon>
        <taxon>Bacillati</taxon>
        <taxon>Actinomycetota</taxon>
        <taxon>Actinomycetes</taxon>
        <taxon>Kitasatosporales</taxon>
        <taxon>Streptomycetaceae</taxon>
        <taxon>Streptomyces</taxon>
    </lineage>
</organism>
<dbReference type="EMBL" id="AP018448">
    <property type="protein sequence ID" value="BBC34350.1"/>
    <property type="molecule type" value="Genomic_DNA"/>
</dbReference>
<reference evidence="2 3" key="1">
    <citation type="journal article" date="2010" name="ChemBioChem">
        <title>Cloning and characterization of the biosynthetic gene cluster of 16-membered macrolide antibiotic FD-891: involvement of a dual functional cytochrome P450 monooxygenase catalyzing epoxidation and hydroxylation.</title>
        <authorList>
            <person name="Kudo F."/>
            <person name="Motegi A."/>
            <person name="Mizoue K."/>
            <person name="Eguchi T."/>
        </authorList>
    </citation>
    <scope>NUCLEOTIDE SEQUENCE [LARGE SCALE GENOMIC DNA]</scope>
    <source>
        <strain evidence="2 3">A-8890</strain>
    </source>
</reference>
<evidence type="ECO:0008006" key="4">
    <source>
        <dbReference type="Google" id="ProtNLM"/>
    </source>
</evidence>
<evidence type="ECO:0000313" key="3">
    <source>
        <dbReference type="Proteomes" id="UP001321542"/>
    </source>
</evidence>
<reference evidence="2 3" key="2">
    <citation type="journal article" date="2023" name="ChemBioChem">
        <title>Acyltransferase Domain Exchange between Two Independent Type I Polyketide Synthases in the Same Producer Strain of Macrolide Antibiotics.</title>
        <authorList>
            <person name="Kudo F."/>
            <person name="Kishikawa K."/>
            <person name="Tsuboi K."/>
            <person name="Kido T."/>
            <person name="Usui T."/>
            <person name="Hashimoto J."/>
            <person name="Shin-Ya K."/>
            <person name="Miyanaga A."/>
            <person name="Eguchi T."/>
        </authorList>
    </citation>
    <scope>NUCLEOTIDE SEQUENCE [LARGE SCALE GENOMIC DNA]</scope>
    <source>
        <strain evidence="2 3">A-8890</strain>
    </source>
</reference>
<accession>A0ABN5VM47</accession>
<keyword evidence="1" id="KW-0732">Signal</keyword>
<evidence type="ECO:0000256" key="1">
    <source>
        <dbReference type="SAM" id="SignalP"/>
    </source>
</evidence>